<organism evidence="1 2">
    <name type="scientific">Wohlfahrtiimonas chitiniclastica</name>
    <dbReference type="NCBI Taxonomy" id="400946"/>
    <lineage>
        <taxon>Bacteria</taxon>
        <taxon>Pseudomonadati</taxon>
        <taxon>Pseudomonadota</taxon>
        <taxon>Gammaproteobacteria</taxon>
        <taxon>Cardiobacteriales</taxon>
        <taxon>Ignatzschineriaceae</taxon>
        <taxon>Wohlfahrtiimonas</taxon>
    </lineage>
</organism>
<dbReference type="Proteomes" id="UP000680020">
    <property type="component" value="Unassembled WGS sequence"/>
</dbReference>
<reference evidence="1" key="1">
    <citation type="submission" date="2021-03" db="EMBL/GenBank/DDBJ databases">
        <title>Identification and antibiotic profiling of Wohlfahrtiimonas chitiniclastica, an underestimated human pathogen.</title>
        <authorList>
            <person name="Kopf A."/>
            <person name="Bunk B."/>
            <person name="Coldewey S."/>
            <person name="Gunzer F."/>
            <person name="Riedel T."/>
            <person name="Schroettner P."/>
        </authorList>
    </citation>
    <scope>NUCLEOTIDE SEQUENCE</scope>
    <source>
        <strain evidence="1">DSM 100917</strain>
    </source>
</reference>
<dbReference type="RefSeq" id="WP_213403246.1">
    <property type="nucleotide sequence ID" value="NZ_JAGIBT010000001.1"/>
</dbReference>
<sequence length="172" mass="18955">MKTINLQRRRLIGVGGLLISAALFPPMGRFAFAAVKPTESQLTSFISLSEQLTGYGDLNPILAERYLTAMLNLYPDFSTHLAALGDGETVMSRIAHNKSNTEWAMRITHAWYTGTVGPNQDDAVEVIAYKDALMYRPTADGLPVPTYCFRGELWFSALPPGITREPTVPATF</sequence>
<name>A0AB35BWT3_9GAMM</name>
<protein>
    <recommendedName>
        <fullName evidence="3">Dehydrogenase</fullName>
    </recommendedName>
</protein>
<evidence type="ECO:0000313" key="1">
    <source>
        <dbReference type="EMBL" id="MBS7823717.1"/>
    </source>
</evidence>
<comment type="caution">
    <text evidence="1">The sequence shown here is derived from an EMBL/GenBank/DDBJ whole genome shotgun (WGS) entry which is preliminary data.</text>
</comment>
<dbReference type="Pfam" id="PF12318">
    <property type="entry name" value="FAD-SLDH"/>
    <property type="match status" value="1"/>
</dbReference>
<evidence type="ECO:0000313" key="2">
    <source>
        <dbReference type="Proteomes" id="UP000680020"/>
    </source>
</evidence>
<gene>
    <name evidence="1" type="ORF">J7561_00685</name>
</gene>
<evidence type="ECO:0008006" key="3">
    <source>
        <dbReference type="Google" id="ProtNLM"/>
    </source>
</evidence>
<dbReference type="InterPro" id="IPR006311">
    <property type="entry name" value="TAT_signal"/>
</dbReference>
<accession>A0AB35BWT3</accession>
<dbReference type="EMBL" id="JAGIBU010000001">
    <property type="protein sequence ID" value="MBS7823717.1"/>
    <property type="molecule type" value="Genomic_DNA"/>
</dbReference>
<proteinExistence type="predicted"/>
<dbReference type="InterPro" id="IPR024651">
    <property type="entry name" value="FAD-SLDH_ssu"/>
</dbReference>
<dbReference type="PROSITE" id="PS51318">
    <property type="entry name" value="TAT"/>
    <property type="match status" value="1"/>
</dbReference>
<dbReference type="AlphaFoldDB" id="A0AB35BWT3"/>